<feature type="region of interest" description="Disordered" evidence="3">
    <location>
        <begin position="409"/>
        <end position="489"/>
    </location>
</feature>
<name>A0A9N9BJ84_9GLOM</name>
<evidence type="ECO:0000259" key="4">
    <source>
        <dbReference type="PROSITE" id="PS50039"/>
    </source>
</evidence>
<feature type="compositionally biased region" description="Low complexity" evidence="3">
    <location>
        <begin position="96"/>
        <end position="106"/>
    </location>
</feature>
<dbReference type="InterPro" id="IPR018122">
    <property type="entry name" value="TF_fork_head_CS_1"/>
</dbReference>
<keyword evidence="2" id="KW-0539">Nucleus</keyword>
<feature type="compositionally biased region" description="Polar residues" evidence="3">
    <location>
        <begin position="409"/>
        <end position="422"/>
    </location>
</feature>
<dbReference type="GO" id="GO:0000978">
    <property type="term" value="F:RNA polymerase II cis-regulatory region sequence-specific DNA binding"/>
    <property type="evidence" value="ECO:0007669"/>
    <property type="project" value="TreeGrafter"/>
</dbReference>
<dbReference type="EMBL" id="CAJVPL010001371">
    <property type="protein sequence ID" value="CAG8567666.1"/>
    <property type="molecule type" value="Genomic_DNA"/>
</dbReference>
<evidence type="ECO:0000313" key="5">
    <source>
        <dbReference type="EMBL" id="CAG8567666.1"/>
    </source>
</evidence>
<feature type="region of interest" description="Disordered" evidence="3">
    <location>
        <begin position="281"/>
        <end position="306"/>
    </location>
</feature>
<dbReference type="InterPro" id="IPR036390">
    <property type="entry name" value="WH_DNA-bd_sf"/>
</dbReference>
<comment type="subcellular location">
    <subcellularLocation>
        <location evidence="2">Nucleus</location>
    </subcellularLocation>
</comment>
<dbReference type="SUPFAM" id="SSF46785">
    <property type="entry name" value="Winged helix' DNA-binding domain"/>
    <property type="match status" value="1"/>
</dbReference>
<dbReference type="Pfam" id="PF00250">
    <property type="entry name" value="Forkhead"/>
    <property type="match status" value="1"/>
</dbReference>
<dbReference type="PROSITE" id="PS00657">
    <property type="entry name" value="FORK_HEAD_1"/>
    <property type="match status" value="1"/>
</dbReference>
<dbReference type="InterPro" id="IPR001766">
    <property type="entry name" value="Fork_head_dom"/>
</dbReference>
<dbReference type="Gene3D" id="1.10.10.10">
    <property type="entry name" value="Winged helix-like DNA-binding domain superfamily/Winged helix DNA-binding domain"/>
    <property type="match status" value="1"/>
</dbReference>
<feature type="non-terminal residue" evidence="5">
    <location>
        <position position="489"/>
    </location>
</feature>
<dbReference type="PANTHER" id="PTHR11829">
    <property type="entry name" value="FORKHEAD BOX PROTEIN"/>
    <property type="match status" value="1"/>
</dbReference>
<accession>A0A9N9BJ84</accession>
<dbReference type="AlphaFoldDB" id="A0A9N9BJ84"/>
<keyword evidence="6" id="KW-1185">Reference proteome</keyword>
<evidence type="ECO:0000256" key="2">
    <source>
        <dbReference type="PROSITE-ProRule" id="PRU00089"/>
    </source>
</evidence>
<organism evidence="5 6">
    <name type="scientific">Ambispora gerdemannii</name>
    <dbReference type="NCBI Taxonomy" id="144530"/>
    <lineage>
        <taxon>Eukaryota</taxon>
        <taxon>Fungi</taxon>
        <taxon>Fungi incertae sedis</taxon>
        <taxon>Mucoromycota</taxon>
        <taxon>Glomeromycotina</taxon>
        <taxon>Glomeromycetes</taxon>
        <taxon>Archaeosporales</taxon>
        <taxon>Ambisporaceae</taxon>
        <taxon>Ambispora</taxon>
    </lineage>
</organism>
<feature type="compositionally biased region" description="Low complexity" evidence="3">
    <location>
        <begin position="116"/>
        <end position="180"/>
    </location>
</feature>
<feature type="region of interest" description="Disordered" evidence="3">
    <location>
        <begin position="92"/>
        <end position="219"/>
    </location>
</feature>
<feature type="domain" description="Fork-head" evidence="4">
    <location>
        <begin position="216"/>
        <end position="334"/>
    </location>
</feature>
<proteinExistence type="predicted"/>
<feature type="compositionally biased region" description="Polar residues" evidence="3">
    <location>
        <begin position="463"/>
        <end position="474"/>
    </location>
</feature>
<dbReference type="SMART" id="SM00339">
    <property type="entry name" value="FH"/>
    <property type="match status" value="1"/>
</dbReference>
<dbReference type="PROSITE" id="PS50039">
    <property type="entry name" value="FORK_HEAD_3"/>
    <property type="match status" value="1"/>
</dbReference>
<protein>
    <submittedName>
        <fullName evidence="5">10365_t:CDS:1</fullName>
    </submittedName>
</protein>
<feature type="region of interest" description="Disordered" evidence="3">
    <location>
        <begin position="328"/>
        <end position="369"/>
    </location>
</feature>
<keyword evidence="1 2" id="KW-0238">DNA-binding</keyword>
<sequence>MATLTPPTLPPFKHIFSPISSTTTSSSQNPFHDGRYSQTTTIPTFSSINSQTPSFLSSSHISSPISSHTNSQNYYYYLQSSSTTSTSPFPAYQSLSSTNNNTNRSSIIPAPTARRLTQSSPQLSSASSSTMYSQASPSKTIYTNNNSLSSSGSKLSFKQDMNSSSKQQPSQPQQDDNTSSRAFPHQRSHTSQSIISEPFVTVTPELNNRPPRRRRRPPFSYSSLIAQAILDSPERRLTLREVYQWIMERYPQLYKADDTGWQNTIRHNLSLNKCFKKVPRSDTDLVGHTTTNSSTTSTSSAGKGKGGYWTIDPEYMSAYHDGVFARGGVQKRRPGEGSSSIHGGSSNAADDDSCGSDSAPGDSMADLPQITTNSVNSITGFSQNSSNGQLVFHMEACITEEESNFDSSLQKRLSPSLGSLQSNKRRKSNETNDEIIKDRSNQPHPSPYYQQSQHQQYCHSDKISLSSTHYSTRNHNYHDQLENKMPPSS</sequence>
<comment type="caution">
    <text evidence="5">The sequence shown here is derived from an EMBL/GenBank/DDBJ whole genome shotgun (WGS) entry which is preliminary data.</text>
</comment>
<dbReference type="InterPro" id="IPR036388">
    <property type="entry name" value="WH-like_DNA-bd_sf"/>
</dbReference>
<reference evidence="5" key="1">
    <citation type="submission" date="2021-06" db="EMBL/GenBank/DDBJ databases">
        <authorList>
            <person name="Kallberg Y."/>
            <person name="Tangrot J."/>
            <person name="Rosling A."/>
        </authorList>
    </citation>
    <scope>NUCLEOTIDE SEQUENCE</scope>
    <source>
        <strain evidence="5">MT106</strain>
    </source>
</reference>
<dbReference type="PANTHER" id="PTHR11829:SF343">
    <property type="entry name" value="FORK-HEAD DOMAIN-CONTAINING PROTEIN"/>
    <property type="match status" value="1"/>
</dbReference>
<dbReference type="CDD" id="cd00059">
    <property type="entry name" value="FH_FOX"/>
    <property type="match status" value="1"/>
</dbReference>
<dbReference type="InterPro" id="IPR050211">
    <property type="entry name" value="FOX_domain-containing"/>
</dbReference>
<dbReference type="GO" id="GO:0000981">
    <property type="term" value="F:DNA-binding transcription factor activity, RNA polymerase II-specific"/>
    <property type="evidence" value="ECO:0007669"/>
    <property type="project" value="TreeGrafter"/>
</dbReference>
<feature type="compositionally biased region" description="Low complexity" evidence="3">
    <location>
        <begin position="336"/>
        <end position="348"/>
    </location>
</feature>
<feature type="compositionally biased region" description="Basic and acidic residues" evidence="3">
    <location>
        <begin position="428"/>
        <end position="441"/>
    </location>
</feature>
<feature type="compositionally biased region" description="Low complexity" evidence="3">
    <location>
        <begin position="289"/>
        <end position="300"/>
    </location>
</feature>
<dbReference type="GO" id="GO:0005634">
    <property type="term" value="C:nucleus"/>
    <property type="evidence" value="ECO:0007669"/>
    <property type="project" value="UniProtKB-SubCell"/>
</dbReference>
<feature type="compositionally biased region" description="Low complexity" evidence="3">
    <location>
        <begin position="447"/>
        <end position="458"/>
    </location>
</feature>
<feature type="region of interest" description="Disordered" evidence="3">
    <location>
        <begin position="20"/>
        <end position="44"/>
    </location>
</feature>
<evidence type="ECO:0000256" key="1">
    <source>
        <dbReference type="ARBA" id="ARBA00023125"/>
    </source>
</evidence>
<evidence type="ECO:0000313" key="6">
    <source>
        <dbReference type="Proteomes" id="UP000789831"/>
    </source>
</evidence>
<dbReference type="PRINTS" id="PR00053">
    <property type="entry name" value="FORKHEAD"/>
</dbReference>
<feature type="DNA-binding region" description="Fork-head" evidence="2">
    <location>
        <begin position="216"/>
        <end position="334"/>
    </location>
</feature>
<gene>
    <name evidence="5" type="ORF">AGERDE_LOCUS7477</name>
</gene>
<dbReference type="Proteomes" id="UP000789831">
    <property type="component" value="Unassembled WGS sequence"/>
</dbReference>
<dbReference type="OrthoDB" id="5954824at2759"/>
<evidence type="ECO:0000256" key="3">
    <source>
        <dbReference type="SAM" id="MobiDB-lite"/>
    </source>
</evidence>